<dbReference type="SUPFAM" id="SSF53649">
    <property type="entry name" value="Alkaline phosphatase-like"/>
    <property type="match status" value="1"/>
</dbReference>
<proteinExistence type="inferred from homology"/>
<evidence type="ECO:0000256" key="2">
    <source>
        <dbReference type="ARBA" id="ARBA00022801"/>
    </source>
</evidence>
<dbReference type="InterPro" id="IPR050738">
    <property type="entry name" value="Sulfatase"/>
</dbReference>
<name>A0ABQ2XFQ7_9ACTN</name>
<reference evidence="5" key="1">
    <citation type="journal article" date="2019" name="Int. J. Syst. Evol. Microbiol.">
        <title>The Global Catalogue of Microorganisms (GCM) 10K type strain sequencing project: providing services to taxonomists for standard genome sequencing and annotation.</title>
        <authorList>
            <consortium name="The Broad Institute Genomics Platform"/>
            <consortium name="The Broad Institute Genome Sequencing Center for Infectious Disease"/>
            <person name="Wu L."/>
            <person name="Ma J."/>
        </authorList>
    </citation>
    <scope>NUCLEOTIDE SEQUENCE [LARGE SCALE GENOMIC DNA]</scope>
    <source>
        <strain evidence="5">JCM 4866</strain>
    </source>
</reference>
<gene>
    <name evidence="4" type="ORF">GCM10010383_49790</name>
</gene>
<evidence type="ECO:0000259" key="3">
    <source>
        <dbReference type="Pfam" id="PF00884"/>
    </source>
</evidence>
<sequence>MYDHIVLISLDTLRSDGIGANPLKLWPDTYPGLGAPATPVLDDLVAHGAFFPNCVSAAPYTSASHSTLLTGKWPLRHGVFEFLNRTLTTDTLFTRARRAGYRTLLKSDFPLVLGPTLGLDRGVDDFIVEDDDAFLSSLSATTRSVSLVHFGGVHVPYGFHNLHYGGDAYRARLAELEAEVGSPAELPKDQLVETYRSTEDLEHLLRYKRVIQELWQAGRAEDIFGLYLEGIEHFLATRFQPFVEKLFAVTAGRRTLVVLFGDHGEEYGPDSFGHFNSVAEGVLRVPLLFLGDDVRPGCHTGRVRTVDLLPTVSELMGDLPTAFLRMDGASLAPTVRDSAEYPVRTAFAQAYVADTDASIRFQQGLMDRRAAPGGLPHLLAKEVVWDGEFRLTRHLADFHEYFGGLGPIEPVVRLERFDADQRPRPCSDPEVTTRLLASLADYNTLRQDE</sequence>
<dbReference type="EMBL" id="BMWC01000007">
    <property type="protein sequence ID" value="GGX13781.1"/>
    <property type="molecule type" value="Genomic_DNA"/>
</dbReference>
<dbReference type="InterPro" id="IPR000917">
    <property type="entry name" value="Sulfatase_N"/>
</dbReference>
<accession>A0ABQ2XFQ7</accession>
<feature type="domain" description="Sulfatase N-terminal" evidence="3">
    <location>
        <begin position="4"/>
        <end position="103"/>
    </location>
</feature>
<dbReference type="Proteomes" id="UP000617743">
    <property type="component" value="Unassembled WGS sequence"/>
</dbReference>
<organism evidence="4 5">
    <name type="scientific">Streptomyces lomondensis</name>
    <dbReference type="NCBI Taxonomy" id="68229"/>
    <lineage>
        <taxon>Bacteria</taxon>
        <taxon>Bacillati</taxon>
        <taxon>Actinomycetota</taxon>
        <taxon>Actinomycetes</taxon>
        <taxon>Kitasatosporales</taxon>
        <taxon>Streptomycetaceae</taxon>
        <taxon>Streptomyces</taxon>
    </lineage>
</organism>
<evidence type="ECO:0000313" key="5">
    <source>
        <dbReference type="Proteomes" id="UP000617743"/>
    </source>
</evidence>
<dbReference type="PANTHER" id="PTHR42693">
    <property type="entry name" value="ARYLSULFATASE FAMILY MEMBER"/>
    <property type="match status" value="1"/>
</dbReference>
<evidence type="ECO:0000256" key="1">
    <source>
        <dbReference type="ARBA" id="ARBA00008779"/>
    </source>
</evidence>
<keyword evidence="5" id="KW-1185">Reference proteome</keyword>
<keyword evidence="2" id="KW-0378">Hydrolase</keyword>
<dbReference type="RefSeq" id="WP_190052497.1">
    <property type="nucleotide sequence ID" value="NZ_BMWC01000007.1"/>
</dbReference>
<dbReference type="PANTHER" id="PTHR42693:SF53">
    <property type="entry name" value="ENDO-4-O-SULFATASE"/>
    <property type="match status" value="1"/>
</dbReference>
<dbReference type="InterPro" id="IPR017850">
    <property type="entry name" value="Alkaline_phosphatase_core_sf"/>
</dbReference>
<comment type="similarity">
    <text evidence="1">Belongs to the sulfatase family.</text>
</comment>
<dbReference type="Gene3D" id="3.40.720.10">
    <property type="entry name" value="Alkaline Phosphatase, subunit A"/>
    <property type="match status" value="2"/>
</dbReference>
<protein>
    <recommendedName>
        <fullName evidence="3">Sulfatase N-terminal domain-containing protein</fullName>
    </recommendedName>
</protein>
<dbReference type="Pfam" id="PF00884">
    <property type="entry name" value="Sulfatase"/>
    <property type="match status" value="1"/>
</dbReference>
<evidence type="ECO:0000313" key="4">
    <source>
        <dbReference type="EMBL" id="GGX13781.1"/>
    </source>
</evidence>
<comment type="caution">
    <text evidence="4">The sequence shown here is derived from an EMBL/GenBank/DDBJ whole genome shotgun (WGS) entry which is preliminary data.</text>
</comment>